<evidence type="ECO:0000313" key="2">
    <source>
        <dbReference type="Proteomes" id="UP000075531"/>
    </source>
</evidence>
<comment type="caution">
    <text evidence="1">The sequence shown here is derived from an EMBL/GenBank/DDBJ whole genome shotgun (WGS) entry which is preliminary data.</text>
</comment>
<dbReference type="STRING" id="1121338.CLTEP_25380"/>
<reference evidence="1 2" key="1">
    <citation type="submission" date="2016-02" db="EMBL/GenBank/DDBJ databases">
        <title>Genome sequence of Clostridium tepidiprofundi DSM 19306.</title>
        <authorList>
            <person name="Poehlein A."/>
            <person name="Daniel R."/>
        </authorList>
    </citation>
    <scope>NUCLEOTIDE SEQUENCE [LARGE SCALE GENOMIC DNA]</scope>
    <source>
        <strain evidence="1 2">DSM 19306</strain>
    </source>
</reference>
<dbReference type="EMBL" id="LTBA01000060">
    <property type="protein sequence ID" value="KYH30641.1"/>
    <property type="molecule type" value="Genomic_DNA"/>
</dbReference>
<accession>A0A151ASL7</accession>
<evidence type="ECO:0000313" key="1">
    <source>
        <dbReference type="EMBL" id="KYH30641.1"/>
    </source>
</evidence>
<dbReference type="AlphaFoldDB" id="A0A151ASL7"/>
<keyword evidence="2" id="KW-1185">Reference proteome</keyword>
<proteinExistence type="predicted"/>
<protein>
    <submittedName>
        <fullName evidence="1">Uncharacterized protein</fullName>
    </submittedName>
</protein>
<dbReference type="Proteomes" id="UP000075531">
    <property type="component" value="Unassembled WGS sequence"/>
</dbReference>
<gene>
    <name evidence="1" type="ORF">CLTEP_25380</name>
</gene>
<dbReference type="PATRIC" id="fig|1121338.3.peg.2637"/>
<sequence length="31" mass="3697">MSYFKGKYFKNKAKSSRKCYNFVEINDISSI</sequence>
<name>A0A151ASL7_9CLOT</name>
<organism evidence="1 2">
    <name type="scientific">Clostridium tepidiprofundi DSM 19306</name>
    <dbReference type="NCBI Taxonomy" id="1121338"/>
    <lineage>
        <taxon>Bacteria</taxon>
        <taxon>Bacillati</taxon>
        <taxon>Bacillota</taxon>
        <taxon>Clostridia</taxon>
        <taxon>Eubacteriales</taxon>
        <taxon>Clostridiaceae</taxon>
        <taxon>Clostridium</taxon>
    </lineage>
</organism>